<dbReference type="RefSeq" id="WP_331845904.1">
    <property type="nucleotide sequence ID" value="NZ_JAZHPZ010000003.1"/>
</dbReference>
<evidence type="ECO:0000313" key="3">
    <source>
        <dbReference type="Proteomes" id="UP001306950"/>
    </source>
</evidence>
<sequence>MGAIWFMFQVLIAALCIGAIIAFVYYIPLAIYIIPYTLWVGNENTKGKQLDKKKESNWKSAKNATKLYISWIRRKKPSF</sequence>
<organism evidence="2 3">
    <name type="scientific">Paenibacillus haidiansis</name>
    <dbReference type="NCBI Taxonomy" id="1574488"/>
    <lineage>
        <taxon>Bacteria</taxon>
        <taxon>Bacillati</taxon>
        <taxon>Bacillota</taxon>
        <taxon>Bacilli</taxon>
        <taxon>Bacillales</taxon>
        <taxon>Paenibacillaceae</taxon>
        <taxon>Paenibacillus</taxon>
    </lineage>
</organism>
<keyword evidence="1" id="KW-0812">Transmembrane</keyword>
<keyword evidence="1" id="KW-1133">Transmembrane helix</keyword>
<accession>A0ABU7VR40</accession>
<evidence type="ECO:0000256" key="1">
    <source>
        <dbReference type="SAM" id="Phobius"/>
    </source>
</evidence>
<evidence type="ECO:0000313" key="2">
    <source>
        <dbReference type="EMBL" id="MEF2965671.1"/>
    </source>
</evidence>
<reference evidence="2 3" key="1">
    <citation type="submission" date="2024-02" db="EMBL/GenBank/DDBJ databases">
        <title>A nitrogen-fixing paenibacillus bacterium.</title>
        <authorList>
            <person name="Zhang W.L."/>
            <person name="Chen S.F."/>
        </authorList>
    </citation>
    <scope>NUCLEOTIDE SEQUENCE [LARGE SCALE GENOMIC DNA]</scope>
    <source>
        <strain evidence="2 3">M1</strain>
    </source>
</reference>
<keyword evidence="3" id="KW-1185">Reference proteome</keyword>
<dbReference type="EMBL" id="JAZHPZ010000003">
    <property type="protein sequence ID" value="MEF2965671.1"/>
    <property type="molecule type" value="Genomic_DNA"/>
</dbReference>
<dbReference type="Proteomes" id="UP001306950">
    <property type="component" value="Unassembled WGS sequence"/>
</dbReference>
<feature type="transmembrane region" description="Helical" evidence="1">
    <location>
        <begin position="6"/>
        <end position="27"/>
    </location>
</feature>
<protein>
    <submittedName>
        <fullName evidence="2">Uncharacterized protein</fullName>
    </submittedName>
</protein>
<gene>
    <name evidence="2" type="ORF">V3851_07500</name>
</gene>
<keyword evidence="1" id="KW-0472">Membrane</keyword>
<name>A0ABU7VR40_9BACL</name>
<proteinExistence type="predicted"/>
<comment type="caution">
    <text evidence="2">The sequence shown here is derived from an EMBL/GenBank/DDBJ whole genome shotgun (WGS) entry which is preliminary data.</text>
</comment>